<reference evidence="1 2" key="1">
    <citation type="submission" date="2017-07" db="EMBL/GenBank/DDBJ databases">
        <title>Fictibacillus sp. nov. GDSW-R2A3 Genome sequencing and assembly.</title>
        <authorList>
            <person name="Mayilraj S."/>
        </authorList>
    </citation>
    <scope>NUCLEOTIDE SEQUENCE [LARGE SCALE GENOMIC DNA]</scope>
    <source>
        <strain evidence="1 2">GDSW-R2A3</strain>
    </source>
</reference>
<accession>A0A235F3V6</accession>
<dbReference type="EMBL" id="NOII01000091">
    <property type="protein sequence ID" value="OYD55956.1"/>
    <property type="molecule type" value="Genomic_DNA"/>
</dbReference>
<comment type="caution">
    <text evidence="1">The sequence shown here is derived from an EMBL/GenBank/DDBJ whole genome shotgun (WGS) entry which is preliminary data.</text>
</comment>
<evidence type="ECO:0008006" key="3">
    <source>
        <dbReference type="Google" id="ProtNLM"/>
    </source>
</evidence>
<evidence type="ECO:0000313" key="2">
    <source>
        <dbReference type="Proteomes" id="UP000215059"/>
    </source>
</evidence>
<evidence type="ECO:0000313" key="1">
    <source>
        <dbReference type="EMBL" id="OYD55956.1"/>
    </source>
</evidence>
<proteinExistence type="predicted"/>
<protein>
    <recommendedName>
        <fullName evidence="3">Ethanolamine utilization protein</fullName>
    </recommendedName>
</protein>
<keyword evidence="2" id="KW-1185">Reference proteome</keyword>
<name>A0A235F3V6_9BACL</name>
<organism evidence="1 2">
    <name type="scientific">Fictibacillus aquaticus</name>
    <dbReference type="NCBI Taxonomy" id="2021314"/>
    <lineage>
        <taxon>Bacteria</taxon>
        <taxon>Bacillati</taxon>
        <taxon>Bacillota</taxon>
        <taxon>Bacilli</taxon>
        <taxon>Bacillales</taxon>
        <taxon>Fictibacillaceae</taxon>
        <taxon>Fictibacillus</taxon>
    </lineage>
</organism>
<dbReference type="Proteomes" id="UP000215059">
    <property type="component" value="Unassembled WGS sequence"/>
</dbReference>
<dbReference type="RefSeq" id="WP_094254247.1">
    <property type="nucleotide sequence ID" value="NZ_JBHLXL010000001.1"/>
</dbReference>
<sequence>MNNEFDRDMISAIVKEIMNQLHVTGQVEKDKPLLIISSEEKYCEKKQQQLIARYQEHWTVQFQEDCCSSHIQSDSHVLILNASQDVIVRSAMGLADTVQSRLIAEALLKNAAVTFVQPAKDASLFEQTENNAYKEYLANQISRLEYFGAHFVKYEELDGRLGIGDNSIEGEATFTGKLLRESDVESAKTHSIVVPHHTVITPLARDAARRKKISIIKLEKK</sequence>
<dbReference type="AlphaFoldDB" id="A0A235F3V6"/>
<dbReference type="OrthoDB" id="1706434at2"/>
<gene>
    <name evidence="1" type="ORF">CGZ90_20115</name>
</gene>